<dbReference type="InterPro" id="IPR024072">
    <property type="entry name" value="DHFR-like_dom_sf"/>
</dbReference>
<proteinExistence type="predicted"/>
<evidence type="ECO:0000313" key="2">
    <source>
        <dbReference type="Proteomes" id="UP000252586"/>
    </source>
</evidence>
<evidence type="ECO:0000313" key="1">
    <source>
        <dbReference type="EMBL" id="RBO87943.1"/>
    </source>
</evidence>
<dbReference type="EMBL" id="QNRE01000010">
    <property type="protein sequence ID" value="RBO87943.1"/>
    <property type="molecule type" value="Genomic_DNA"/>
</dbReference>
<sequence>MRKLIYGMNLALDGYVSAPDGDLNRSDPSDELFEWWLERERPIGLFLYGRKLWEIMSSHWPTGDQQPDAARHEHPR</sequence>
<dbReference type="AlphaFoldDB" id="A0A366DD26"/>
<protein>
    <recommendedName>
        <fullName evidence="3">RibD domain-containing protein</fullName>
    </recommendedName>
</protein>
<evidence type="ECO:0008006" key="3">
    <source>
        <dbReference type="Google" id="ProtNLM"/>
    </source>
</evidence>
<dbReference type="Gene3D" id="3.40.430.10">
    <property type="entry name" value="Dihydrofolate Reductase, subunit A"/>
    <property type="match status" value="1"/>
</dbReference>
<dbReference type="SUPFAM" id="SSF53597">
    <property type="entry name" value="Dihydrofolate reductase-like"/>
    <property type="match status" value="1"/>
</dbReference>
<keyword evidence="2" id="KW-1185">Reference proteome</keyword>
<name>A0A366DD26_9NOCA</name>
<dbReference type="STRING" id="1210090.GCA_001613185_00974"/>
<organism evidence="1 2">
    <name type="scientific">Nocardia puris</name>
    <dbReference type="NCBI Taxonomy" id="208602"/>
    <lineage>
        <taxon>Bacteria</taxon>
        <taxon>Bacillati</taxon>
        <taxon>Actinomycetota</taxon>
        <taxon>Actinomycetes</taxon>
        <taxon>Mycobacteriales</taxon>
        <taxon>Nocardiaceae</taxon>
        <taxon>Nocardia</taxon>
    </lineage>
</organism>
<comment type="caution">
    <text evidence="1">The sequence shown here is derived from an EMBL/GenBank/DDBJ whole genome shotgun (WGS) entry which is preliminary data.</text>
</comment>
<dbReference type="Proteomes" id="UP000252586">
    <property type="component" value="Unassembled WGS sequence"/>
</dbReference>
<accession>A0A366DD26</accession>
<gene>
    <name evidence="1" type="ORF">DFR74_110198</name>
</gene>
<reference evidence="1 2" key="1">
    <citation type="submission" date="2018-06" db="EMBL/GenBank/DDBJ databases">
        <title>Genomic Encyclopedia of Type Strains, Phase IV (KMG-IV): sequencing the most valuable type-strain genomes for metagenomic binning, comparative biology and taxonomic classification.</title>
        <authorList>
            <person name="Goeker M."/>
        </authorList>
    </citation>
    <scope>NUCLEOTIDE SEQUENCE [LARGE SCALE GENOMIC DNA]</scope>
    <source>
        <strain evidence="1 2">DSM 44599</strain>
    </source>
</reference>